<evidence type="ECO:0000259" key="5">
    <source>
        <dbReference type="PROSITE" id="PS50111"/>
    </source>
</evidence>
<dbReference type="Gene3D" id="1.10.287.950">
    <property type="entry name" value="Methyl-accepting chemotaxis protein"/>
    <property type="match status" value="1"/>
</dbReference>
<accession>A0A1M7MAI8</accession>
<dbReference type="Pfam" id="PF00015">
    <property type="entry name" value="MCPsignal"/>
    <property type="match status" value="1"/>
</dbReference>
<dbReference type="InterPro" id="IPR024478">
    <property type="entry name" value="HlyB_4HB_MCP"/>
</dbReference>
<reference evidence="7 8" key="1">
    <citation type="submission" date="2016-11" db="EMBL/GenBank/DDBJ databases">
        <authorList>
            <person name="Jaros S."/>
            <person name="Januszkiewicz K."/>
            <person name="Wedrychowicz H."/>
        </authorList>
    </citation>
    <scope>NUCLEOTIDE SEQUENCE [LARGE SCALE GENOMIC DNA]</scope>
    <source>
        <strain evidence="7 8">DSM 15930</strain>
    </source>
</reference>
<dbReference type="EMBL" id="FRCP01000020">
    <property type="protein sequence ID" value="SHM87735.1"/>
    <property type="molecule type" value="Genomic_DNA"/>
</dbReference>
<feature type="transmembrane region" description="Helical" evidence="4">
    <location>
        <begin position="183"/>
        <end position="209"/>
    </location>
</feature>
<evidence type="ECO:0000313" key="8">
    <source>
        <dbReference type="Proteomes" id="UP000184038"/>
    </source>
</evidence>
<dbReference type="GO" id="GO:0007165">
    <property type="term" value="P:signal transduction"/>
    <property type="evidence" value="ECO:0007669"/>
    <property type="project" value="UniProtKB-KW"/>
</dbReference>
<evidence type="ECO:0000313" key="7">
    <source>
        <dbReference type="EMBL" id="SHM87735.1"/>
    </source>
</evidence>
<feature type="domain" description="HAMP" evidence="6">
    <location>
        <begin position="230"/>
        <end position="263"/>
    </location>
</feature>
<dbReference type="STRING" id="1120996.SAMN02746066_03702"/>
<dbReference type="PANTHER" id="PTHR32089:SF112">
    <property type="entry name" value="LYSOZYME-LIKE PROTEIN-RELATED"/>
    <property type="match status" value="1"/>
</dbReference>
<keyword evidence="1 3" id="KW-0807">Transducer</keyword>
<dbReference type="PANTHER" id="PTHR32089">
    <property type="entry name" value="METHYL-ACCEPTING CHEMOTAXIS PROTEIN MCPB"/>
    <property type="match status" value="1"/>
</dbReference>
<dbReference type="GO" id="GO:0016020">
    <property type="term" value="C:membrane"/>
    <property type="evidence" value="ECO:0007669"/>
    <property type="project" value="InterPro"/>
</dbReference>
<keyword evidence="4" id="KW-0472">Membrane</keyword>
<dbReference type="InterPro" id="IPR004089">
    <property type="entry name" value="MCPsignal_dom"/>
</dbReference>
<dbReference type="PROSITE" id="PS50111">
    <property type="entry name" value="CHEMOTAXIS_TRANSDUC_2"/>
    <property type="match status" value="1"/>
</dbReference>
<evidence type="ECO:0000256" key="2">
    <source>
        <dbReference type="ARBA" id="ARBA00029447"/>
    </source>
</evidence>
<dbReference type="PROSITE" id="PS50885">
    <property type="entry name" value="HAMP"/>
    <property type="match status" value="1"/>
</dbReference>
<feature type="domain" description="Methyl-accepting transducer" evidence="5">
    <location>
        <begin position="268"/>
        <end position="537"/>
    </location>
</feature>
<evidence type="ECO:0000256" key="1">
    <source>
        <dbReference type="ARBA" id="ARBA00023224"/>
    </source>
</evidence>
<evidence type="ECO:0000256" key="4">
    <source>
        <dbReference type="SAM" id="Phobius"/>
    </source>
</evidence>
<dbReference type="Pfam" id="PF00672">
    <property type="entry name" value="HAMP"/>
    <property type="match status" value="1"/>
</dbReference>
<dbReference type="OrthoDB" id="9760371at2"/>
<dbReference type="SMART" id="SM00304">
    <property type="entry name" value="HAMP"/>
    <property type="match status" value="1"/>
</dbReference>
<dbReference type="Proteomes" id="UP000184038">
    <property type="component" value="Unassembled WGS sequence"/>
</dbReference>
<dbReference type="Pfam" id="PF12729">
    <property type="entry name" value="4HB_MCP_1"/>
    <property type="match status" value="1"/>
</dbReference>
<comment type="similarity">
    <text evidence="2">Belongs to the methyl-accepting chemotaxis (MCP) protein family.</text>
</comment>
<gene>
    <name evidence="7" type="ORF">SAMN02746066_03702</name>
</gene>
<keyword evidence="4" id="KW-1133">Transmembrane helix</keyword>
<name>A0A1M7MAI8_9FIRM</name>
<dbReference type="SUPFAM" id="SSF58104">
    <property type="entry name" value="Methyl-accepting chemotaxis protein (MCP) signaling domain"/>
    <property type="match status" value="1"/>
</dbReference>
<protein>
    <submittedName>
        <fullName evidence="7">Methyl-accepting chemotaxis protein</fullName>
    </submittedName>
</protein>
<dbReference type="CDD" id="cd06225">
    <property type="entry name" value="HAMP"/>
    <property type="match status" value="1"/>
</dbReference>
<organism evidence="7 8">
    <name type="scientific">Anaerosporobacter mobilis DSM 15930</name>
    <dbReference type="NCBI Taxonomy" id="1120996"/>
    <lineage>
        <taxon>Bacteria</taxon>
        <taxon>Bacillati</taxon>
        <taxon>Bacillota</taxon>
        <taxon>Clostridia</taxon>
        <taxon>Lachnospirales</taxon>
        <taxon>Lachnospiraceae</taxon>
        <taxon>Anaerosporobacter</taxon>
    </lineage>
</organism>
<keyword evidence="4" id="KW-0812">Transmembrane</keyword>
<dbReference type="AlphaFoldDB" id="A0A1M7MAI8"/>
<dbReference type="SMART" id="SM00283">
    <property type="entry name" value="MA"/>
    <property type="match status" value="1"/>
</dbReference>
<evidence type="ECO:0000256" key="3">
    <source>
        <dbReference type="PROSITE-ProRule" id="PRU00284"/>
    </source>
</evidence>
<evidence type="ECO:0000259" key="6">
    <source>
        <dbReference type="PROSITE" id="PS50885"/>
    </source>
</evidence>
<dbReference type="RefSeq" id="WP_073290054.1">
    <property type="nucleotide sequence ID" value="NZ_FRCP01000020.1"/>
</dbReference>
<sequence>MKSLKTKVIVPLLLLAIIGIGSSFIGLRSLKQLGVVGNDIAARKVPIIITLDAISANVEQLQQLLLTHSVMDTKEDKQEVMQNISTSAATLKAYLEKYKELTSDETSYNQLNDIYEEYMQSYKETLSLSTTNNTREVSANVNGVLSELFQKLNVKVQTMIQQNQVDIGLAKGKQDNIYSNAVITAYGVLIIMILVLFASVFVVIKTIIIPTVGYEKKLREITKKINENVGDLTQRIPVHTADEVGKLVRGVNLFIVTLQRIMGEIVTSSMNLDQTFYNANESISKANEDSGDISATMEEVAATMDNVSQTINGINESTASVGESVNKITGVTRNIHVHTTKMKQRAEDLEKTAVSNKYETNNIMENVLKRLDHAIENSQSVARVDELTNEILGISAQTNLLALNASIEAARAGEAGKGFAVVADEIRQLAENSRETANKIQSINSIVVGAVNELSASSNEIMEYISSTILPDYDNYAVSGKQYLEDAGEVNKAMDEFLEKMAELSKHITIVVNQMGDIAQAVGECSQGITMSADSTSKLVNEINEVYVNVESSVEVVRNLKRQSDAFVNL</sequence>
<proteinExistence type="inferred from homology"/>
<dbReference type="InterPro" id="IPR003660">
    <property type="entry name" value="HAMP_dom"/>
</dbReference>
<keyword evidence="8" id="KW-1185">Reference proteome</keyword>